<reference evidence="3" key="2">
    <citation type="journal article" date="2017" name="Nat. Plants">
        <title>The Aegilops tauschii genome reveals multiple impacts of transposons.</title>
        <authorList>
            <person name="Zhao G."/>
            <person name="Zou C."/>
            <person name="Li K."/>
            <person name="Wang K."/>
            <person name="Li T."/>
            <person name="Gao L."/>
            <person name="Zhang X."/>
            <person name="Wang H."/>
            <person name="Yang Z."/>
            <person name="Liu X."/>
            <person name="Jiang W."/>
            <person name="Mao L."/>
            <person name="Kong X."/>
            <person name="Jiao Y."/>
            <person name="Jia J."/>
        </authorList>
    </citation>
    <scope>NUCLEOTIDE SEQUENCE [LARGE SCALE GENOMIC DNA]</scope>
    <source>
        <strain evidence="3">cv. AL8/78</strain>
    </source>
</reference>
<feature type="compositionally biased region" description="Low complexity" evidence="1">
    <location>
        <begin position="64"/>
        <end position="75"/>
    </location>
</feature>
<reference evidence="2" key="4">
    <citation type="submission" date="2019-03" db="UniProtKB">
        <authorList>
            <consortium name="EnsemblPlants"/>
        </authorList>
    </citation>
    <scope>IDENTIFICATION</scope>
</reference>
<feature type="compositionally biased region" description="Basic residues" evidence="1">
    <location>
        <begin position="144"/>
        <end position="154"/>
    </location>
</feature>
<sequence length="154" mass="16515">MLVLAARSGMTSGCPRPSACTPATRRSRWGWSRRSCCWRPRSPSRPPAAAAAAASPGAPPSPRPGGTSASSSPSSHGELSFLPIRSRRRRRPMNMLCVSVQGGDGDRGDLLRAGRGVERAGDARGQHGVLLRQGRRVQEGGHPEHHRNRARDQV</sequence>
<protein>
    <submittedName>
        <fullName evidence="2">Uncharacterized protein</fullName>
    </submittedName>
</protein>
<evidence type="ECO:0000256" key="1">
    <source>
        <dbReference type="SAM" id="MobiDB-lite"/>
    </source>
</evidence>
<evidence type="ECO:0000313" key="2">
    <source>
        <dbReference type="EnsemblPlants" id="AET1Gv20653100.3"/>
    </source>
</evidence>
<dbReference type="EnsemblPlants" id="AET1Gv20653100.3">
    <property type="protein sequence ID" value="AET1Gv20653100.3"/>
    <property type="gene ID" value="AET1Gv20653100"/>
</dbReference>
<name>A0A452Z717_AEGTS</name>
<reference evidence="2" key="5">
    <citation type="journal article" date="2021" name="G3 (Bethesda)">
        <title>Aegilops tauschii genome assembly Aet v5.0 features greater sequence contiguity and improved annotation.</title>
        <authorList>
            <person name="Wang L."/>
            <person name="Zhu T."/>
            <person name="Rodriguez J.C."/>
            <person name="Deal K.R."/>
            <person name="Dubcovsky J."/>
            <person name="McGuire P.E."/>
            <person name="Lux T."/>
            <person name="Spannagl M."/>
            <person name="Mayer K.F.X."/>
            <person name="Baldrich P."/>
            <person name="Meyers B.C."/>
            <person name="Huo N."/>
            <person name="Gu Y.Q."/>
            <person name="Zhou H."/>
            <person name="Devos K.M."/>
            <person name="Bennetzen J.L."/>
            <person name="Unver T."/>
            <person name="Budak H."/>
            <person name="Gulick P.J."/>
            <person name="Galiba G."/>
            <person name="Kalapos B."/>
            <person name="Nelson D.R."/>
            <person name="Li P."/>
            <person name="You F.M."/>
            <person name="Luo M.C."/>
            <person name="Dvorak J."/>
        </authorList>
    </citation>
    <scope>NUCLEOTIDE SEQUENCE [LARGE SCALE GENOMIC DNA]</scope>
    <source>
        <strain evidence="2">cv. AL8/78</strain>
    </source>
</reference>
<feature type="compositionally biased region" description="Basic and acidic residues" evidence="1">
    <location>
        <begin position="104"/>
        <end position="125"/>
    </location>
</feature>
<accession>A0A452Z717</accession>
<proteinExistence type="predicted"/>
<feature type="region of interest" description="Disordered" evidence="1">
    <location>
        <begin position="1"/>
        <end position="154"/>
    </location>
</feature>
<organism evidence="2 3">
    <name type="scientific">Aegilops tauschii subsp. strangulata</name>
    <name type="common">Goatgrass</name>
    <dbReference type="NCBI Taxonomy" id="200361"/>
    <lineage>
        <taxon>Eukaryota</taxon>
        <taxon>Viridiplantae</taxon>
        <taxon>Streptophyta</taxon>
        <taxon>Embryophyta</taxon>
        <taxon>Tracheophyta</taxon>
        <taxon>Spermatophyta</taxon>
        <taxon>Magnoliopsida</taxon>
        <taxon>Liliopsida</taxon>
        <taxon>Poales</taxon>
        <taxon>Poaceae</taxon>
        <taxon>BOP clade</taxon>
        <taxon>Pooideae</taxon>
        <taxon>Triticodae</taxon>
        <taxon>Triticeae</taxon>
        <taxon>Triticinae</taxon>
        <taxon>Aegilops</taxon>
    </lineage>
</organism>
<reference evidence="2" key="3">
    <citation type="journal article" date="2017" name="Nature">
        <title>Genome sequence of the progenitor of the wheat D genome Aegilops tauschii.</title>
        <authorList>
            <person name="Luo M.C."/>
            <person name="Gu Y.Q."/>
            <person name="Puiu D."/>
            <person name="Wang H."/>
            <person name="Twardziok S.O."/>
            <person name="Deal K.R."/>
            <person name="Huo N."/>
            <person name="Zhu T."/>
            <person name="Wang L."/>
            <person name="Wang Y."/>
            <person name="McGuire P.E."/>
            <person name="Liu S."/>
            <person name="Long H."/>
            <person name="Ramasamy R.K."/>
            <person name="Rodriguez J.C."/>
            <person name="Van S.L."/>
            <person name="Yuan L."/>
            <person name="Wang Z."/>
            <person name="Xia Z."/>
            <person name="Xiao L."/>
            <person name="Anderson O.D."/>
            <person name="Ouyang S."/>
            <person name="Liang Y."/>
            <person name="Zimin A.V."/>
            <person name="Pertea G."/>
            <person name="Qi P."/>
            <person name="Bennetzen J.L."/>
            <person name="Dai X."/>
            <person name="Dawson M.W."/>
            <person name="Muller H.G."/>
            <person name="Kugler K."/>
            <person name="Rivarola-Duarte L."/>
            <person name="Spannagl M."/>
            <person name="Mayer K.F.X."/>
            <person name="Lu F.H."/>
            <person name="Bevan M.W."/>
            <person name="Leroy P."/>
            <person name="Li P."/>
            <person name="You F.M."/>
            <person name="Sun Q."/>
            <person name="Liu Z."/>
            <person name="Lyons E."/>
            <person name="Wicker T."/>
            <person name="Salzberg S.L."/>
            <person name="Devos K.M."/>
            <person name="Dvorak J."/>
        </authorList>
    </citation>
    <scope>NUCLEOTIDE SEQUENCE [LARGE SCALE GENOMIC DNA]</scope>
    <source>
        <strain evidence="2">cv. AL8/78</strain>
    </source>
</reference>
<evidence type="ECO:0000313" key="3">
    <source>
        <dbReference type="Proteomes" id="UP000015105"/>
    </source>
</evidence>
<dbReference type="Gramene" id="AET1Gv20653100.3">
    <property type="protein sequence ID" value="AET1Gv20653100.3"/>
    <property type="gene ID" value="AET1Gv20653100"/>
</dbReference>
<keyword evidence="3" id="KW-1185">Reference proteome</keyword>
<feature type="compositionally biased region" description="Low complexity" evidence="1">
    <location>
        <begin position="29"/>
        <end position="56"/>
    </location>
</feature>
<reference evidence="3" key="1">
    <citation type="journal article" date="2014" name="Science">
        <title>Ancient hybridizations among the ancestral genomes of bread wheat.</title>
        <authorList>
            <consortium name="International Wheat Genome Sequencing Consortium,"/>
            <person name="Marcussen T."/>
            <person name="Sandve S.R."/>
            <person name="Heier L."/>
            <person name="Spannagl M."/>
            <person name="Pfeifer M."/>
            <person name="Jakobsen K.S."/>
            <person name="Wulff B.B."/>
            <person name="Steuernagel B."/>
            <person name="Mayer K.F."/>
            <person name="Olsen O.A."/>
        </authorList>
    </citation>
    <scope>NUCLEOTIDE SEQUENCE [LARGE SCALE GENOMIC DNA]</scope>
    <source>
        <strain evidence="3">cv. AL8/78</strain>
    </source>
</reference>
<dbReference type="Proteomes" id="UP000015105">
    <property type="component" value="Chromosome 1D"/>
</dbReference>
<dbReference type="AlphaFoldDB" id="A0A452Z717"/>